<gene>
    <name evidence="11" type="ORF">L798_06302</name>
</gene>
<feature type="transmembrane region" description="Helical" evidence="9">
    <location>
        <begin position="407"/>
        <end position="429"/>
    </location>
</feature>
<evidence type="ECO:0000256" key="5">
    <source>
        <dbReference type="ARBA" id="ARBA00023136"/>
    </source>
</evidence>
<evidence type="ECO:0000256" key="9">
    <source>
        <dbReference type="SAM" id="Phobius"/>
    </source>
</evidence>
<evidence type="ECO:0000313" key="12">
    <source>
        <dbReference type="Proteomes" id="UP000027135"/>
    </source>
</evidence>
<dbReference type="PANTHER" id="PTHR48021:SF1">
    <property type="entry name" value="GH07001P-RELATED"/>
    <property type="match status" value="1"/>
</dbReference>
<name>A0A067R7D8_ZOONE</name>
<protein>
    <submittedName>
        <fullName evidence="11">Sugar transporter ERD6-like 6</fullName>
    </submittedName>
</protein>
<feature type="transmembrane region" description="Helical" evidence="9">
    <location>
        <begin position="29"/>
        <end position="53"/>
    </location>
</feature>
<feature type="transmembrane region" description="Helical" evidence="9">
    <location>
        <begin position="127"/>
        <end position="149"/>
    </location>
</feature>
<dbReference type="SUPFAM" id="SSF103473">
    <property type="entry name" value="MFS general substrate transporter"/>
    <property type="match status" value="1"/>
</dbReference>
<evidence type="ECO:0000256" key="3">
    <source>
        <dbReference type="ARBA" id="ARBA00022692"/>
    </source>
</evidence>
<dbReference type="GO" id="GO:0005886">
    <property type="term" value="C:plasma membrane"/>
    <property type="evidence" value="ECO:0007669"/>
    <property type="project" value="UniProtKB-SubCell"/>
</dbReference>
<feature type="transmembrane region" description="Helical" evidence="9">
    <location>
        <begin position="372"/>
        <end position="395"/>
    </location>
</feature>
<reference evidence="11 12" key="1">
    <citation type="journal article" date="2014" name="Nat. Commun.">
        <title>Molecular traces of alternative social organization in a termite genome.</title>
        <authorList>
            <person name="Terrapon N."/>
            <person name="Li C."/>
            <person name="Robertson H.M."/>
            <person name="Ji L."/>
            <person name="Meng X."/>
            <person name="Booth W."/>
            <person name="Chen Z."/>
            <person name="Childers C.P."/>
            <person name="Glastad K.M."/>
            <person name="Gokhale K."/>
            <person name="Gowin J."/>
            <person name="Gronenberg W."/>
            <person name="Hermansen R.A."/>
            <person name="Hu H."/>
            <person name="Hunt B.G."/>
            <person name="Huylmans A.K."/>
            <person name="Khalil S.M."/>
            <person name="Mitchell R.D."/>
            <person name="Munoz-Torres M.C."/>
            <person name="Mustard J.A."/>
            <person name="Pan H."/>
            <person name="Reese J.T."/>
            <person name="Scharf M.E."/>
            <person name="Sun F."/>
            <person name="Vogel H."/>
            <person name="Xiao J."/>
            <person name="Yang W."/>
            <person name="Yang Z."/>
            <person name="Yang Z."/>
            <person name="Zhou J."/>
            <person name="Zhu J."/>
            <person name="Brent C.S."/>
            <person name="Elsik C.G."/>
            <person name="Goodisman M.A."/>
            <person name="Liberles D.A."/>
            <person name="Roe R.M."/>
            <person name="Vargo E.L."/>
            <person name="Vilcinskas A."/>
            <person name="Wang J."/>
            <person name="Bornberg-Bauer E."/>
            <person name="Korb J."/>
            <person name="Zhang G."/>
            <person name="Liebig J."/>
        </authorList>
    </citation>
    <scope>NUCLEOTIDE SEQUENCE [LARGE SCALE GENOMIC DNA]</scope>
    <source>
        <tissue evidence="11">Whole organism</tissue>
    </source>
</reference>
<evidence type="ECO:0000256" key="8">
    <source>
        <dbReference type="RuleBase" id="RU003346"/>
    </source>
</evidence>
<accession>A0A067R7D8</accession>
<dbReference type="InterPro" id="IPR020846">
    <property type="entry name" value="MFS_dom"/>
</dbReference>
<dbReference type="InterPro" id="IPR036259">
    <property type="entry name" value="MFS_trans_sf"/>
</dbReference>
<dbReference type="InterPro" id="IPR005828">
    <property type="entry name" value="MFS_sugar_transport-like"/>
</dbReference>
<feature type="transmembrane region" description="Helical" evidence="9">
    <location>
        <begin position="161"/>
        <end position="179"/>
    </location>
</feature>
<evidence type="ECO:0000256" key="6">
    <source>
        <dbReference type="ARBA" id="ARBA00023180"/>
    </source>
</evidence>
<evidence type="ECO:0000256" key="2">
    <source>
        <dbReference type="ARBA" id="ARBA00022475"/>
    </source>
</evidence>
<dbReference type="PROSITE" id="PS50850">
    <property type="entry name" value="MFS"/>
    <property type="match status" value="1"/>
</dbReference>
<keyword evidence="4 9" id="KW-1133">Transmembrane helix</keyword>
<evidence type="ECO:0000256" key="1">
    <source>
        <dbReference type="ARBA" id="ARBA00004651"/>
    </source>
</evidence>
<comment type="similarity">
    <text evidence="7">Belongs to the major facilitator superfamily. Sugar transporter (TC 2.A.1.1) family. Trehalose transporter subfamily.</text>
</comment>
<feature type="domain" description="Major facilitator superfamily (MFS) profile" evidence="10">
    <location>
        <begin position="34"/>
        <end position="463"/>
    </location>
</feature>
<feature type="transmembrane region" description="Helical" evidence="9">
    <location>
        <begin position="73"/>
        <end position="95"/>
    </location>
</feature>
<dbReference type="CDD" id="cd17358">
    <property type="entry name" value="MFS_GLUT6_8_Class3_like"/>
    <property type="match status" value="1"/>
</dbReference>
<feature type="transmembrane region" description="Helical" evidence="9">
    <location>
        <begin position="435"/>
        <end position="459"/>
    </location>
</feature>
<keyword evidence="3 9" id="KW-0812">Transmembrane</keyword>
<dbReference type="PROSITE" id="PS00217">
    <property type="entry name" value="SUGAR_TRANSPORT_2"/>
    <property type="match status" value="1"/>
</dbReference>
<evidence type="ECO:0000259" key="10">
    <source>
        <dbReference type="PROSITE" id="PS50850"/>
    </source>
</evidence>
<feature type="transmembrane region" description="Helical" evidence="9">
    <location>
        <begin position="312"/>
        <end position="330"/>
    </location>
</feature>
<feature type="transmembrane region" description="Helical" evidence="9">
    <location>
        <begin position="337"/>
        <end position="360"/>
    </location>
</feature>
<proteinExistence type="inferred from homology"/>
<sequence length="497" mass="54464">MNFNNVRVTNRTEQTGSKEMLKIVQWRRALQYAAAFTAALTFLMAGTFASWTSPTLPKLEEVHSHIPITRDQGSWIVSLLGVGGILAPLPAGYLVNKYGRRPLLIFSALPFLLAWLLIIFARSAVDLMVSRTVCGLGAGIAFAVCPIYLGEIAEDSVRGILGTLMQLMMNLGSMFEYSLGPYVSYTTLGVLSSVFPVVFLVLMFFMPESPYFLLMQDRRDEAEIALMRLRGQTDRQHIQEELARIQNVLAEQMKEESRPRDLIATRGTRRALVIMIGLILIQQFGGIMAILSNAQDVFEITPGSSLSSSECAIVVGGIQTLASISTSSLVDRLGRRPLLLTSTFGCAASLVVMGAYQYIHLKTDMDTAAYDWLPLLCLVVFLVTYSLGIGPLPIAMMGEMFPSNVKGVALSIGAMLLSFCFVLVTKLYQVAVDGLGAYFTFWFFAGVSTVGIFFVFFLVPETKGKSLGNIVLELNGAKPEKHVGRTGDQQSVFTIST</sequence>
<feature type="transmembrane region" description="Helical" evidence="9">
    <location>
        <begin position="271"/>
        <end position="292"/>
    </location>
</feature>
<dbReference type="eggNOG" id="KOG0254">
    <property type="taxonomic scope" value="Eukaryota"/>
</dbReference>
<dbReference type="EMBL" id="KK852657">
    <property type="protein sequence ID" value="KDR19246.1"/>
    <property type="molecule type" value="Genomic_DNA"/>
</dbReference>
<evidence type="ECO:0000313" key="11">
    <source>
        <dbReference type="EMBL" id="KDR19246.1"/>
    </source>
</evidence>
<keyword evidence="8" id="KW-0813">Transport</keyword>
<evidence type="ECO:0000256" key="7">
    <source>
        <dbReference type="ARBA" id="ARBA00024348"/>
    </source>
</evidence>
<feature type="transmembrane region" description="Helical" evidence="9">
    <location>
        <begin position="185"/>
        <end position="206"/>
    </location>
</feature>
<dbReference type="GO" id="GO:0051119">
    <property type="term" value="F:sugar transmembrane transporter activity"/>
    <property type="evidence" value="ECO:0007669"/>
    <property type="project" value="InterPro"/>
</dbReference>
<dbReference type="InterPro" id="IPR050549">
    <property type="entry name" value="MFS_Trehalose_Transporter"/>
</dbReference>
<dbReference type="InterPro" id="IPR003663">
    <property type="entry name" value="Sugar/inositol_transpt"/>
</dbReference>
<dbReference type="FunFam" id="1.20.1250.20:FF:000055">
    <property type="entry name" value="Facilitated trehalose transporter Tret1-2 homolog"/>
    <property type="match status" value="1"/>
</dbReference>
<dbReference type="PANTHER" id="PTHR48021">
    <property type="match status" value="1"/>
</dbReference>
<dbReference type="Gene3D" id="1.20.1250.20">
    <property type="entry name" value="MFS general substrate transporter like domains"/>
    <property type="match status" value="1"/>
</dbReference>
<dbReference type="PRINTS" id="PR00171">
    <property type="entry name" value="SUGRTRNSPORT"/>
</dbReference>
<dbReference type="InParanoid" id="A0A067R7D8"/>
<keyword evidence="5 9" id="KW-0472">Membrane</keyword>
<dbReference type="Proteomes" id="UP000027135">
    <property type="component" value="Unassembled WGS sequence"/>
</dbReference>
<organism evidence="11 12">
    <name type="scientific">Zootermopsis nevadensis</name>
    <name type="common">Dampwood termite</name>
    <dbReference type="NCBI Taxonomy" id="136037"/>
    <lineage>
        <taxon>Eukaryota</taxon>
        <taxon>Metazoa</taxon>
        <taxon>Ecdysozoa</taxon>
        <taxon>Arthropoda</taxon>
        <taxon>Hexapoda</taxon>
        <taxon>Insecta</taxon>
        <taxon>Pterygota</taxon>
        <taxon>Neoptera</taxon>
        <taxon>Polyneoptera</taxon>
        <taxon>Dictyoptera</taxon>
        <taxon>Blattodea</taxon>
        <taxon>Blattoidea</taxon>
        <taxon>Termitoidae</taxon>
        <taxon>Termopsidae</taxon>
        <taxon>Zootermopsis</taxon>
    </lineage>
</organism>
<keyword evidence="11" id="KW-0762">Sugar transport</keyword>
<dbReference type="InterPro" id="IPR044775">
    <property type="entry name" value="MFS_ERD6/Tret1-like"/>
</dbReference>
<keyword evidence="6" id="KW-0325">Glycoprotein</keyword>
<keyword evidence="12" id="KW-1185">Reference proteome</keyword>
<comment type="subcellular location">
    <subcellularLocation>
        <location evidence="1">Cell membrane</location>
        <topology evidence="1">Multi-pass membrane protein</topology>
    </subcellularLocation>
</comment>
<dbReference type="InterPro" id="IPR005829">
    <property type="entry name" value="Sugar_transporter_CS"/>
</dbReference>
<feature type="transmembrane region" description="Helical" evidence="9">
    <location>
        <begin position="102"/>
        <end position="121"/>
    </location>
</feature>
<evidence type="ECO:0000256" key="4">
    <source>
        <dbReference type="ARBA" id="ARBA00022989"/>
    </source>
</evidence>
<dbReference type="NCBIfam" id="TIGR00879">
    <property type="entry name" value="SP"/>
    <property type="match status" value="1"/>
</dbReference>
<dbReference type="Pfam" id="PF00083">
    <property type="entry name" value="Sugar_tr"/>
    <property type="match status" value="1"/>
</dbReference>
<dbReference type="AlphaFoldDB" id="A0A067R7D8"/>
<keyword evidence="2" id="KW-1003">Cell membrane</keyword>